<name>A0AAV8T4I4_9ROSI</name>
<keyword evidence="3" id="KW-1185">Reference proteome</keyword>
<comment type="caution">
    <text evidence="2">The sequence shown here is derived from an EMBL/GenBank/DDBJ whole genome shotgun (WGS) entry which is preliminary data.</text>
</comment>
<feature type="compositionally biased region" description="Polar residues" evidence="1">
    <location>
        <begin position="88"/>
        <end position="98"/>
    </location>
</feature>
<accession>A0AAV8T4I4</accession>
<dbReference type="EMBL" id="JAIWQS010000006">
    <property type="protein sequence ID" value="KAJ8761284.1"/>
    <property type="molecule type" value="Genomic_DNA"/>
</dbReference>
<protein>
    <submittedName>
        <fullName evidence="2">Uncharacterized protein</fullName>
    </submittedName>
</protein>
<feature type="region of interest" description="Disordered" evidence="1">
    <location>
        <begin position="1"/>
        <end position="113"/>
    </location>
</feature>
<feature type="region of interest" description="Disordered" evidence="1">
    <location>
        <begin position="161"/>
        <end position="217"/>
    </location>
</feature>
<proteinExistence type="predicted"/>
<evidence type="ECO:0000313" key="3">
    <source>
        <dbReference type="Proteomes" id="UP001159364"/>
    </source>
</evidence>
<organism evidence="2 3">
    <name type="scientific">Erythroxylum novogranatense</name>
    <dbReference type="NCBI Taxonomy" id="1862640"/>
    <lineage>
        <taxon>Eukaryota</taxon>
        <taxon>Viridiplantae</taxon>
        <taxon>Streptophyta</taxon>
        <taxon>Embryophyta</taxon>
        <taxon>Tracheophyta</taxon>
        <taxon>Spermatophyta</taxon>
        <taxon>Magnoliopsida</taxon>
        <taxon>eudicotyledons</taxon>
        <taxon>Gunneridae</taxon>
        <taxon>Pentapetalae</taxon>
        <taxon>rosids</taxon>
        <taxon>fabids</taxon>
        <taxon>Malpighiales</taxon>
        <taxon>Erythroxylaceae</taxon>
        <taxon>Erythroxylum</taxon>
    </lineage>
</organism>
<sequence>MASTDPEGQPSKKGRTRKRDDEFIPPKLTVDDNGLSRTPLIRNHADRPSPAPPRGERPSIQVQCHASRYAQSHSGRRGPNRARATGTIPPSTLAQSGNIRRPVTHCAGQQGETARVGGSQFNILENVEALSEDLSQSGRQSHPFVFSGCGRRVAQSVVVQSEPNGTQPGPIPTEGPQNPFAPLSTEGPTNVATTQDQNPGSVDGPTGQTSLDRATGRGLGQLNPALIQLQPSTPENHLAIELQSHTEMVCDQGLLTGQPLGETEASGLEAGSGSLDLLPNPYVPIALPPEARPSADLPIPQRDVAMGQAQLDVDVHDAQEGGPWGTSP</sequence>
<dbReference type="AlphaFoldDB" id="A0AAV8T4I4"/>
<feature type="compositionally biased region" description="Polar residues" evidence="1">
    <location>
        <begin position="60"/>
        <end position="73"/>
    </location>
</feature>
<evidence type="ECO:0000256" key="1">
    <source>
        <dbReference type="SAM" id="MobiDB-lite"/>
    </source>
</evidence>
<gene>
    <name evidence="2" type="ORF">K2173_001340</name>
</gene>
<reference evidence="2 3" key="1">
    <citation type="submission" date="2021-09" db="EMBL/GenBank/DDBJ databases">
        <title>Genomic insights and catalytic innovation underlie evolution of tropane alkaloids biosynthesis.</title>
        <authorList>
            <person name="Wang Y.-J."/>
            <person name="Tian T."/>
            <person name="Huang J.-P."/>
            <person name="Huang S.-X."/>
        </authorList>
    </citation>
    <scope>NUCLEOTIDE SEQUENCE [LARGE SCALE GENOMIC DNA]</scope>
    <source>
        <strain evidence="2">KIB-2018</strain>
        <tissue evidence="2">Leaf</tissue>
    </source>
</reference>
<dbReference type="Proteomes" id="UP001159364">
    <property type="component" value="Linkage Group LG06"/>
</dbReference>
<feature type="compositionally biased region" description="Polar residues" evidence="1">
    <location>
        <begin position="186"/>
        <end position="212"/>
    </location>
</feature>
<feature type="region of interest" description="Disordered" evidence="1">
    <location>
        <begin position="305"/>
        <end position="328"/>
    </location>
</feature>
<evidence type="ECO:0000313" key="2">
    <source>
        <dbReference type="EMBL" id="KAJ8761284.1"/>
    </source>
</evidence>